<evidence type="ECO:0000313" key="1">
    <source>
        <dbReference type="EMBL" id="KAK7474004.1"/>
    </source>
</evidence>
<gene>
    <name evidence="1" type="ORF">BaRGS_00034773</name>
</gene>
<keyword evidence="2" id="KW-1185">Reference proteome</keyword>
<reference evidence="1 2" key="1">
    <citation type="journal article" date="2023" name="Sci. Data">
        <title>Genome assembly of the Korean intertidal mud-creeper Batillaria attramentaria.</title>
        <authorList>
            <person name="Patra A.K."/>
            <person name="Ho P.T."/>
            <person name="Jun S."/>
            <person name="Lee S.J."/>
            <person name="Kim Y."/>
            <person name="Won Y.J."/>
        </authorList>
    </citation>
    <scope>NUCLEOTIDE SEQUENCE [LARGE SCALE GENOMIC DNA]</scope>
    <source>
        <strain evidence="1">Wonlab-2016</strain>
    </source>
</reference>
<sequence>MRRSKEEVTDETAVKVKGEPKQSVVNILESVQSFSVFLAVLPSCCVPYTTSIYHLVLLCLGDAYLVGVRVALAAMTAVLVQTTAAGDTLCVWDVVCCVGERSKFSGCVCA</sequence>
<dbReference type="Proteomes" id="UP001519460">
    <property type="component" value="Unassembled WGS sequence"/>
</dbReference>
<protein>
    <submittedName>
        <fullName evidence="1">Uncharacterized protein</fullName>
    </submittedName>
</protein>
<dbReference type="AlphaFoldDB" id="A0ABD0JGG7"/>
<evidence type="ECO:0000313" key="2">
    <source>
        <dbReference type="Proteomes" id="UP001519460"/>
    </source>
</evidence>
<accession>A0ABD0JGG7</accession>
<comment type="caution">
    <text evidence="1">The sequence shown here is derived from an EMBL/GenBank/DDBJ whole genome shotgun (WGS) entry which is preliminary data.</text>
</comment>
<dbReference type="EMBL" id="JACVVK020000451">
    <property type="protein sequence ID" value="KAK7474004.1"/>
    <property type="molecule type" value="Genomic_DNA"/>
</dbReference>
<name>A0ABD0JGG7_9CAEN</name>
<organism evidence="1 2">
    <name type="scientific">Batillaria attramentaria</name>
    <dbReference type="NCBI Taxonomy" id="370345"/>
    <lineage>
        <taxon>Eukaryota</taxon>
        <taxon>Metazoa</taxon>
        <taxon>Spiralia</taxon>
        <taxon>Lophotrochozoa</taxon>
        <taxon>Mollusca</taxon>
        <taxon>Gastropoda</taxon>
        <taxon>Caenogastropoda</taxon>
        <taxon>Sorbeoconcha</taxon>
        <taxon>Cerithioidea</taxon>
        <taxon>Batillariidae</taxon>
        <taxon>Batillaria</taxon>
    </lineage>
</organism>
<proteinExistence type="predicted"/>